<accession>A0A426ZC33</accession>
<dbReference type="Proteomes" id="UP000287651">
    <property type="component" value="Unassembled WGS sequence"/>
</dbReference>
<dbReference type="AlphaFoldDB" id="A0A426ZC33"/>
<sequence length="71" mass="8082">MSPAPGDYVYFKSQVPLHKIFVRSTYPSYSTLLFVNWTPSFLLKRYVLSGIRDGPHEPFIADSVDFVVGQV</sequence>
<dbReference type="PANTHER" id="PTHR15913">
    <property type="entry name" value="ACID CLUSTER PROTEIN 33"/>
    <property type="match status" value="1"/>
</dbReference>
<evidence type="ECO:0000313" key="3">
    <source>
        <dbReference type="EMBL" id="RRT61523.1"/>
    </source>
</evidence>
<dbReference type="GO" id="GO:0005737">
    <property type="term" value="C:cytoplasm"/>
    <property type="evidence" value="ECO:0007669"/>
    <property type="project" value="UniProtKB-SubCell"/>
</dbReference>
<reference evidence="3 4" key="1">
    <citation type="journal article" date="2014" name="Agronomy (Basel)">
        <title>A Draft Genome Sequence for Ensete ventricosum, the Drought-Tolerant Tree Against Hunger.</title>
        <authorList>
            <person name="Harrison J."/>
            <person name="Moore K.A."/>
            <person name="Paszkiewicz K."/>
            <person name="Jones T."/>
            <person name="Grant M."/>
            <person name="Ambacheew D."/>
            <person name="Muzemil S."/>
            <person name="Studholme D.J."/>
        </authorList>
    </citation>
    <scope>NUCLEOTIDE SEQUENCE [LARGE SCALE GENOMIC DNA]</scope>
</reference>
<dbReference type="PANTHER" id="PTHR15913:SF0">
    <property type="entry name" value="MASPARDIN"/>
    <property type="match status" value="1"/>
</dbReference>
<evidence type="ECO:0000256" key="2">
    <source>
        <dbReference type="ARBA" id="ARBA00022490"/>
    </source>
</evidence>
<gene>
    <name evidence="3" type="ORF">B296_00023093</name>
</gene>
<organism evidence="3 4">
    <name type="scientific">Ensete ventricosum</name>
    <name type="common">Abyssinian banana</name>
    <name type="synonym">Musa ensete</name>
    <dbReference type="NCBI Taxonomy" id="4639"/>
    <lineage>
        <taxon>Eukaryota</taxon>
        <taxon>Viridiplantae</taxon>
        <taxon>Streptophyta</taxon>
        <taxon>Embryophyta</taxon>
        <taxon>Tracheophyta</taxon>
        <taxon>Spermatophyta</taxon>
        <taxon>Magnoliopsida</taxon>
        <taxon>Liliopsida</taxon>
        <taxon>Zingiberales</taxon>
        <taxon>Musaceae</taxon>
        <taxon>Ensete</taxon>
    </lineage>
</organism>
<protein>
    <submittedName>
        <fullName evidence="3">Uncharacterized protein</fullName>
    </submittedName>
</protein>
<keyword evidence="2" id="KW-0963">Cytoplasm</keyword>
<comment type="subcellular location">
    <subcellularLocation>
        <location evidence="1">Cytoplasm</location>
    </subcellularLocation>
</comment>
<proteinExistence type="predicted"/>
<evidence type="ECO:0000313" key="4">
    <source>
        <dbReference type="Proteomes" id="UP000287651"/>
    </source>
</evidence>
<dbReference type="InterPro" id="IPR026151">
    <property type="entry name" value="Maspardin"/>
</dbReference>
<dbReference type="EMBL" id="AMZH03007356">
    <property type="protein sequence ID" value="RRT61523.1"/>
    <property type="molecule type" value="Genomic_DNA"/>
</dbReference>
<comment type="caution">
    <text evidence="3">The sequence shown here is derived from an EMBL/GenBank/DDBJ whole genome shotgun (WGS) entry which is preliminary data.</text>
</comment>
<evidence type="ECO:0000256" key="1">
    <source>
        <dbReference type="ARBA" id="ARBA00004496"/>
    </source>
</evidence>
<name>A0A426ZC33_ENSVE</name>